<keyword evidence="2" id="KW-0614">Plasmid</keyword>
<protein>
    <submittedName>
        <fullName evidence="2">Uncharacterized protein</fullName>
    </submittedName>
</protein>
<dbReference type="AlphaFoldDB" id="Q0ZNP7"/>
<name>Q0ZNP7_SACIS</name>
<proteinExistence type="predicted"/>
<keyword evidence="1" id="KW-0472">Membrane</keyword>
<keyword evidence="1" id="KW-1133">Transmembrane helix</keyword>
<reference evidence="2" key="1">
    <citation type="journal article" date="2006" name="Microbiology">
        <title>Two novel conjugative plasmids from a single strain of Sulfolobus.</title>
        <authorList>
            <person name="Erauso G."/>
            <person name="Stedman K.M."/>
            <person name="van de Werken H.J."/>
            <person name="Zillig W."/>
            <person name="van der Oost J."/>
        </authorList>
    </citation>
    <scope>NUCLEOTIDE SEQUENCE</scope>
    <source>
        <strain evidence="2">SOG2/4</strain>
        <plasmid evidence="2">pSOG2</plasmid>
    </source>
</reference>
<organism evidence="2">
    <name type="scientific">Saccharolobus islandicus</name>
    <name type="common">Sulfolobus islandicus</name>
    <dbReference type="NCBI Taxonomy" id="43080"/>
    <lineage>
        <taxon>Archaea</taxon>
        <taxon>Thermoproteota</taxon>
        <taxon>Thermoprotei</taxon>
        <taxon>Sulfolobales</taxon>
        <taxon>Sulfolobaceae</taxon>
        <taxon>Saccharolobus</taxon>
    </lineage>
</organism>
<feature type="transmembrane region" description="Helical" evidence="1">
    <location>
        <begin position="5"/>
        <end position="23"/>
    </location>
</feature>
<keyword evidence="1" id="KW-0812">Transmembrane</keyword>
<accession>Q0ZNP7</accession>
<dbReference type="EMBL" id="DQ335584">
    <property type="protein sequence ID" value="ABE99669.1"/>
    <property type="molecule type" value="Genomic_DNA"/>
</dbReference>
<evidence type="ECO:0000256" key="1">
    <source>
        <dbReference type="SAM" id="Phobius"/>
    </source>
</evidence>
<evidence type="ECO:0000313" key="2">
    <source>
        <dbReference type="EMBL" id="ABE99669.1"/>
    </source>
</evidence>
<feature type="transmembrane region" description="Helical" evidence="1">
    <location>
        <begin position="29"/>
        <end position="47"/>
    </location>
</feature>
<geneLocation type="plasmid" evidence="2">
    <name>pSOG2</name>
</geneLocation>
<dbReference type="RefSeq" id="WP_012386995.1">
    <property type="nucleotide sequence ID" value="NC_010598.1"/>
</dbReference>
<sequence>MSKSIAIVTLAISIAAAVLIFSIYPPNPINILLGITIGAIIDTAIYVKENKNGL</sequence>